<dbReference type="Proteomes" id="UP000026962">
    <property type="component" value="Chromosome 5"/>
</dbReference>
<evidence type="ECO:0000256" key="6">
    <source>
        <dbReference type="ARBA" id="ARBA00024209"/>
    </source>
</evidence>
<keyword evidence="8" id="KW-1133">Transmembrane helix</keyword>
<dbReference type="GO" id="GO:0061630">
    <property type="term" value="F:ubiquitin protein ligase activity"/>
    <property type="evidence" value="ECO:0007669"/>
    <property type="project" value="UniProtKB-EC"/>
</dbReference>
<evidence type="ECO:0000256" key="2">
    <source>
        <dbReference type="ARBA" id="ARBA00012483"/>
    </source>
</evidence>
<dbReference type="SUPFAM" id="SSF57850">
    <property type="entry name" value="RING/U-box"/>
    <property type="match status" value="1"/>
</dbReference>
<proteinExistence type="inferred from homology"/>
<evidence type="ECO:0000256" key="1">
    <source>
        <dbReference type="ARBA" id="ARBA00000900"/>
    </source>
</evidence>
<dbReference type="AlphaFoldDB" id="A0A0E0L035"/>
<evidence type="ECO:0000313" key="11">
    <source>
        <dbReference type="Proteomes" id="UP000026962"/>
    </source>
</evidence>
<dbReference type="SMART" id="SM00184">
    <property type="entry name" value="RING"/>
    <property type="match status" value="1"/>
</dbReference>
<evidence type="ECO:0000256" key="3">
    <source>
        <dbReference type="ARBA" id="ARBA00022723"/>
    </source>
</evidence>
<reference evidence="10" key="2">
    <citation type="submission" date="2018-05" db="EMBL/GenBank/DDBJ databases">
        <title>OpunRS2 (Oryza punctata Reference Sequence Version 2).</title>
        <authorList>
            <person name="Zhang J."/>
            <person name="Kudrna D."/>
            <person name="Lee S."/>
            <person name="Talag J."/>
            <person name="Welchert J."/>
            <person name="Wing R.A."/>
        </authorList>
    </citation>
    <scope>NUCLEOTIDE SEQUENCE [LARGE SCALE GENOMIC DNA]</scope>
</reference>
<feature type="transmembrane region" description="Helical" evidence="8">
    <location>
        <begin position="36"/>
        <end position="69"/>
    </location>
</feature>
<dbReference type="GO" id="GO:0008270">
    <property type="term" value="F:zinc ion binding"/>
    <property type="evidence" value="ECO:0007669"/>
    <property type="project" value="UniProtKB-KW"/>
</dbReference>
<dbReference type="eggNOG" id="KOG0800">
    <property type="taxonomic scope" value="Eukaryota"/>
</dbReference>
<dbReference type="Gene3D" id="3.30.40.10">
    <property type="entry name" value="Zinc/RING finger domain, C3HC4 (zinc finger)"/>
    <property type="match status" value="1"/>
</dbReference>
<evidence type="ECO:0000259" key="9">
    <source>
        <dbReference type="PROSITE" id="PS50089"/>
    </source>
</evidence>
<dbReference type="InterPro" id="IPR001841">
    <property type="entry name" value="Znf_RING"/>
</dbReference>
<dbReference type="InterPro" id="IPR013083">
    <property type="entry name" value="Znf_RING/FYVE/PHD"/>
</dbReference>
<dbReference type="PANTHER" id="PTHR14155:SF497">
    <property type="entry name" value="RING-TYPE DOMAIN-CONTAINING PROTEIN"/>
    <property type="match status" value="1"/>
</dbReference>
<dbReference type="PANTHER" id="PTHR14155">
    <property type="entry name" value="RING FINGER DOMAIN-CONTAINING"/>
    <property type="match status" value="1"/>
</dbReference>
<dbReference type="CDD" id="cd16461">
    <property type="entry name" value="RING-H2_EL5-like"/>
    <property type="match status" value="1"/>
</dbReference>
<feature type="domain" description="RING-type" evidence="9">
    <location>
        <begin position="151"/>
        <end position="193"/>
    </location>
</feature>
<organism evidence="10">
    <name type="scientific">Oryza punctata</name>
    <name type="common">Red rice</name>
    <dbReference type="NCBI Taxonomy" id="4537"/>
    <lineage>
        <taxon>Eukaryota</taxon>
        <taxon>Viridiplantae</taxon>
        <taxon>Streptophyta</taxon>
        <taxon>Embryophyta</taxon>
        <taxon>Tracheophyta</taxon>
        <taxon>Spermatophyta</taxon>
        <taxon>Magnoliopsida</taxon>
        <taxon>Liliopsida</taxon>
        <taxon>Poales</taxon>
        <taxon>Poaceae</taxon>
        <taxon>BOP clade</taxon>
        <taxon>Oryzoideae</taxon>
        <taxon>Oryzeae</taxon>
        <taxon>Oryzinae</taxon>
        <taxon>Oryza</taxon>
    </lineage>
</organism>
<dbReference type="EnsemblPlants" id="OPUNC05G07640.1">
    <property type="protein sequence ID" value="OPUNC05G07640.1"/>
    <property type="gene ID" value="OPUNC05G07640"/>
</dbReference>
<evidence type="ECO:0000256" key="8">
    <source>
        <dbReference type="SAM" id="Phobius"/>
    </source>
</evidence>
<dbReference type="OMA" id="CYLSARR"/>
<evidence type="ECO:0000313" key="10">
    <source>
        <dbReference type="EnsemblPlants" id="OPUNC05G07640.1"/>
    </source>
</evidence>
<dbReference type="Pfam" id="PF13639">
    <property type="entry name" value="zf-RING_2"/>
    <property type="match status" value="1"/>
</dbReference>
<reference evidence="10" key="1">
    <citation type="submission" date="2015-04" db="UniProtKB">
        <authorList>
            <consortium name="EnsemblPlants"/>
        </authorList>
    </citation>
    <scope>IDENTIFICATION</scope>
</reference>
<name>A0A0E0L035_ORYPU</name>
<keyword evidence="8" id="KW-0812">Transmembrane</keyword>
<keyword evidence="3" id="KW-0479">Metal-binding</keyword>
<evidence type="ECO:0000256" key="7">
    <source>
        <dbReference type="PROSITE-ProRule" id="PRU00175"/>
    </source>
</evidence>
<sequence>MFLSGFSPAVHHDLQPGGRPYDGDDGDRTLVVLLTFGIFFSFVILYLVAGLIWAVVITASAVVLSFLYLRVRRRRAVGTATARRGGAAPNDVVFIVGAHQAARNTGSGGGLVGGGADAAAAVVSMIPAFEYKRMNGGEDGGAAAGSGWAQCVICLGLVQVGEVVRRLPACKHLFHVECIDAWLSSHSTCPICRADVVDELAAASGRLELPV</sequence>
<dbReference type="PROSITE" id="PS50089">
    <property type="entry name" value="ZF_RING_2"/>
    <property type="match status" value="1"/>
</dbReference>
<comment type="similarity">
    <text evidence="6">Belongs to the RING-type zinc finger family. ATL subfamily.</text>
</comment>
<evidence type="ECO:0000256" key="4">
    <source>
        <dbReference type="ARBA" id="ARBA00022771"/>
    </source>
</evidence>
<dbReference type="STRING" id="4537.A0A0E0L035"/>
<keyword evidence="5" id="KW-0862">Zinc</keyword>
<accession>A0A0E0L035</accession>
<dbReference type="InterPro" id="IPR053238">
    <property type="entry name" value="RING-H2_zinc_finger"/>
</dbReference>
<keyword evidence="4 7" id="KW-0863">Zinc-finger</keyword>
<protein>
    <recommendedName>
        <fullName evidence="2">RING-type E3 ubiquitin transferase</fullName>
        <ecNumber evidence="2">2.3.2.27</ecNumber>
    </recommendedName>
</protein>
<keyword evidence="11" id="KW-1185">Reference proteome</keyword>
<dbReference type="Gramene" id="OPUNC05G07640.1">
    <property type="protein sequence ID" value="OPUNC05G07640.1"/>
    <property type="gene ID" value="OPUNC05G07640"/>
</dbReference>
<keyword evidence="8" id="KW-0472">Membrane</keyword>
<evidence type="ECO:0000256" key="5">
    <source>
        <dbReference type="ARBA" id="ARBA00022833"/>
    </source>
</evidence>
<dbReference type="HOGENOM" id="CLU_013137_12_1_1"/>
<comment type="catalytic activity">
    <reaction evidence="1">
        <text>S-ubiquitinyl-[E2 ubiquitin-conjugating enzyme]-L-cysteine + [acceptor protein]-L-lysine = [E2 ubiquitin-conjugating enzyme]-L-cysteine + N(6)-ubiquitinyl-[acceptor protein]-L-lysine.</text>
        <dbReference type="EC" id="2.3.2.27"/>
    </reaction>
</comment>
<dbReference type="EC" id="2.3.2.27" evidence="2"/>